<protein>
    <submittedName>
        <fullName evidence="1">Uncharacterized protein</fullName>
    </submittedName>
</protein>
<evidence type="ECO:0000313" key="2">
    <source>
        <dbReference type="Proteomes" id="UP001148737"/>
    </source>
</evidence>
<accession>A0ACC1R084</accession>
<keyword evidence="2" id="KW-1185">Reference proteome</keyword>
<reference evidence="1" key="1">
    <citation type="submission" date="2022-07" db="EMBL/GenBank/DDBJ databases">
        <title>Genome Sequence of Lecanicillium saksenae.</title>
        <authorList>
            <person name="Buettner E."/>
        </authorList>
    </citation>
    <scope>NUCLEOTIDE SEQUENCE</scope>
    <source>
        <strain evidence="1">VT-O1</strain>
    </source>
</reference>
<sequence length="424" mass="45798">MLFSQLENATFLPFASLAALLTATTAEATIPGSGTSGANESLASLKLPPNAQIIDSAKFASLPSVAPPSEYDGNTIWVPPGLTRQQLKDRPFHVYDRDFLDIIGHEPKLTIIAESEKDPLYHEAVVWIPPTNEVFFAQNAGARDAGTGLNKSSIVQRISVAEALEIASGNKTGHVQVHTVKSDPPVINPNGATNYKGNMLFAGEGMGNKTAPALYVVNPRSPYNSTILVNNYYGRQFNSLNDIGINPRNLHIYFTDPLYGYFQNFRPAPVLPVQVYRLNPDTMAVTVVASDFDQVNGIAFSPDGKVVYVTDSGANHGFFPYDGARPATIYRFDVEDDGTFANRKTFAFVDNGIPDGIHCDGKGNIYAGCGDGIHVWNRSGKLLGKIFTDGGAANFQFAGDGRMVICAETRLYFAQIAAKAGPIH</sequence>
<dbReference type="EMBL" id="JANAKD010000246">
    <property type="protein sequence ID" value="KAJ3495811.1"/>
    <property type="molecule type" value="Genomic_DNA"/>
</dbReference>
<organism evidence="1 2">
    <name type="scientific">Lecanicillium saksenae</name>
    <dbReference type="NCBI Taxonomy" id="468837"/>
    <lineage>
        <taxon>Eukaryota</taxon>
        <taxon>Fungi</taxon>
        <taxon>Dikarya</taxon>
        <taxon>Ascomycota</taxon>
        <taxon>Pezizomycotina</taxon>
        <taxon>Sordariomycetes</taxon>
        <taxon>Hypocreomycetidae</taxon>
        <taxon>Hypocreales</taxon>
        <taxon>Cordycipitaceae</taxon>
        <taxon>Lecanicillium</taxon>
    </lineage>
</organism>
<proteinExistence type="predicted"/>
<name>A0ACC1R084_9HYPO</name>
<comment type="caution">
    <text evidence="1">The sequence shown here is derived from an EMBL/GenBank/DDBJ whole genome shotgun (WGS) entry which is preliminary data.</text>
</comment>
<gene>
    <name evidence="1" type="ORF">NLG97_g3129</name>
</gene>
<dbReference type="Proteomes" id="UP001148737">
    <property type="component" value="Unassembled WGS sequence"/>
</dbReference>
<evidence type="ECO:0000313" key="1">
    <source>
        <dbReference type="EMBL" id="KAJ3495811.1"/>
    </source>
</evidence>